<feature type="domain" description="4Fe-4S ferredoxin-type" evidence="13">
    <location>
        <begin position="116"/>
        <end position="145"/>
    </location>
</feature>
<evidence type="ECO:0000256" key="8">
    <source>
        <dbReference type="ARBA" id="ARBA00022982"/>
    </source>
</evidence>
<evidence type="ECO:0000256" key="2">
    <source>
        <dbReference type="ARBA" id="ARBA00022475"/>
    </source>
</evidence>
<organism evidence="15 16">
    <name type="scientific">Paracidovorax wautersii</name>
    <dbReference type="NCBI Taxonomy" id="1177982"/>
    <lineage>
        <taxon>Bacteria</taxon>
        <taxon>Pseudomonadati</taxon>
        <taxon>Pseudomonadota</taxon>
        <taxon>Betaproteobacteria</taxon>
        <taxon>Burkholderiales</taxon>
        <taxon>Comamonadaceae</taxon>
        <taxon>Paracidovorax</taxon>
    </lineage>
</organism>
<dbReference type="PROSITE" id="PS51379">
    <property type="entry name" value="4FE4S_FER_2"/>
    <property type="match status" value="2"/>
</dbReference>
<dbReference type="PANTHER" id="PTHR42859:SF3">
    <property type="entry name" value="ION-TRANSLOCATING OXIDOREDUCTASE COMPLEX SUBUNIT B"/>
    <property type="match status" value="1"/>
</dbReference>
<evidence type="ECO:0000256" key="11">
    <source>
        <dbReference type="ARBA" id="ARBA00023136"/>
    </source>
</evidence>
<reference evidence="15 16" key="1">
    <citation type="submission" date="2023-08" db="EMBL/GenBank/DDBJ databases">
        <title>Functional and genomic diversity of the sorghum phyllosphere microbiome.</title>
        <authorList>
            <person name="Shade A."/>
        </authorList>
    </citation>
    <scope>NUCLEOTIDE SEQUENCE [LARGE SCALE GENOMIC DNA]</scope>
    <source>
        <strain evidence="15 16">SORGH_AS_0335</strain>
    </source>
</reference>
<dbReference type="RefSeq" id="WP_309830458.1">
    <property type="nucleotide sequence ID" value="NZ_JAVIZX010000001.1"/>
</dbReference>
<keyword evidence="8" id="KW-0249">Electron transport</keyword>
<keyword evidence="6" id="KW-0677">Repeat</keyword>
<dbReference type="InterPro" id="IPR007202">
    <property type="entry name" value="4Fe-4S_dom"/>
</dbReference>
<feature type="domain" description="4Fe-4S" evidence="14">
    <location>
        <begin position="11"/>
        <end position="70"/>
    </location>
</feature>
<feature type="domain" description="4Fe-4S ferredoxin-type" evidence="13">
    <location>
        <begin position="86"/>
        <end position="115"/>
    </location>
</feature>
<dbReference type="Proteomes" id="UP001267710">
    <property type="component" value="Unassembled WGS sequence"/>
</dbReference>
<dbReference type="Gene3D" id="1.10.15.40">
    <property type="entry name" value="Electron transport complex subunit B, putative Fe-S cluster"/>
    <property type="match status" value="1"/>
</dbReference>
<evidence type="ECO:0000313" key="16">
    <source>
        <dbReference type="Proteomes" id="UP001267710"/>
    </source>
</evidence>
<dbReference type="PANTHER" id="PTHR42859">
    <property type="entry name" value="OXIDOREDUCTASE"/>
    <property type="match status" value="1"/>
</dbReference>
<proteinExistence type="predicted"/>
<dbReference type="Gene3D" id="3.30.70.20">
    <property type="match status" value="2"/>
</dbReference>
<keyword evidence="10" id="KW-0411">Iron-sulfur</keyword>
<feature type="region of interest" description="Disordered" evidence="12">
    <location>
        <begin position="185"/>
        <end position="212"/>
    </location>
</feature>
<evidence type="ECO:0000259" key="13">
    <source>
        <dbReference type="PROSITE" id="PS51379"/>
    </source>
</evidence>
<dbReference type="Pfam" id="PF14697">
    <property type="entry name" value="Fer4_21"/>
    <property type="match status" value="1"/>
</dbReference>
<dbReference type="NCBIfam" id="TIGR01944">
    <property type="entry name" value="rnfB"/>
    <property type="match status" value="1"/>
</dbReference>
<keyword evidence="3" id="KW-0004">4Fe-4S</keyword>
<dbReference type="PROSITE" id="PS51656">
    <property type="entry name" value="4FE4S"/>
    <property type="match status" value="1"/>
</dbReference>
<evidence type="ECO:0000259" key="14">
    <source>
        <dbReference type="PROSITE" id="PS51656"/>
    </source>
</evidence>
<evidence type="ECO:0000256" key="3">
    <source>
        <dbReference type="ARBA" id="ARBA00022485"/>
    </source>
</evidence>
<dbReference type="InterPro" id="IPR017900">
    <property type="entry name" value="4Fe4S_Fe_S_CS"/>
</dbReference>
<dbReference type="InterPro" id="IPR010207">
    <property type="entry name" value="Elect_transpt_cplx_RnfB/RsxB"/>
</dbReference>
<dbReference type="EMBL" id="JAVIZX010000001">
    <property type="protein sequence ID" value="MDR6215654.1"/>
    <property type="molecule type" value="Genomic_DNA"/>
</dbReference>
<keyword evidence="5" id="KW-0479">Metal-binding</keyword>
<dbReference type="SUPFAM" id="SSF54862">
    <property type="entry name" value="4Fe-4S ferredoxins"/>
    <property type="match status" value="1"/>
</dbReference>
<evidence type="ECO:0000256" key="9">
    <source>
        <dbReference type="ARBA" id="ARBA00023004"/>
    </source>
</evidence>
<evidence type="ECO:0000256" key="1">
    <source>
        <dbReference type="ARBA" id="ARBA00022448"/>
    </source>
</evidence>
<keyword evidence="7" id="KW-1278">Translocase</keyword>
<evidence type="ECO:0000256" key="12">
    <source>
        <dbReference type="SAM" id="MobiDB-lite"/>
    </source>
</evidence>
<evidence type="ECO:0000256" key="5">
    <source>
        <dbReference type="ARBA" id="ARBA00022723"/>
    </source>
</evidence>
<evidence type="ECO:0000256" key="6">
    <source>
        <dbReference type="ARBA" id="ARBA00022737"/>
    </source>
</evidence>
<dbReference type="PROSITE" id="PS00198">
    <property type="entry name" value="4FE4S_FER_1"/>
    <property type="match status" value="1"/>
</dbReference>
<evidence type="ECO:0000313" key="15">
    <source>
        <dbReference type="EMBL" id="MDR6215654.1"/>
    </source>
</evidence>
<keyword evidence="1" id="KW-0813">Transport</keyword>
<dbReference type="InterPro" id="IPR050294">
    <property type="entry name" value="RnfB_subfamily"/>
</dbReference>
<accession>A0ABU1IEL6</accession>
<dbReference type="NCBIfam" id="NF005415">
    <property type="entry name" value="PRK06991.1"/>
    <property type="match status" value="1"/>
</dbReference>
<keyword evidence="2" id="KW-1003">Cell membrane</keyword>
<dbReference type="InterPro" id="IPR017896">
    <property type="entry name" value="4Fe4S_Fe-S-bd"/>
</dbReference>
<keyword evidence="4" id="KW-0997">Cell inner membrane</keyword>
<dbReference type="Pfam" id="PF04060">
    <property type="entry name" value="FeS"/>
    <property type="match status" value="1"/>
</dbReference>
<evidence type="ECO:0000256" key="10">
    <source>
        <dbReference type="ARBA" id="ARBA00023014"/>
    </source>
</evidence>
<name>A0ABU1IEL6_9BURK</name>
<evidence type="ECO:0000256" key="7">
    <source>
        <dbReference type="ARBA" id="ARBA00022967"/>
    </source>
</evidence>
<protein>
    <submittedName>
        <fullName evidence="15">Electron transport complex protein RnfB</fullName>
    </submittedName>
</protein>
<gene>
    <name evidence="15" type="ORF">QE399_003343</name>
</gene>
<comment type="caution">
    <text evidence="15">The sequence shown here is derived from an EMBL/GenBank/DDBJ whole genome shotgun (WGS) entry which is preliminary data.</text>
</comment>
<keyword evidence="16" id="KW-1185">Reference proteome</keyword>
<keyword evidence="9" id="KW-0408">Iron</keyword>
<keyword evidence="11" id="KW-0472">Membrane</keyword>
<sequence length="232" mass="24434">MPDSAAARAPALSGLAARIDAALPQTQCTRCGYPDCAAYAQAIADNEAEINQCPPGGAEGIARLAAITERPPRPLSAEHGLEAPRALAVIDENWCIGCTLCIKACPTDAILGANKRMHTVLPDHCTGCELCIPVCPVDCIRLDNASGAATGWSAWSEAQADHARQRYDAHQQRLRRDEARAAVPLPTEVPPVPSNAAASVHTVASEPPADPRQAAIAAAMARARERRLQSGR</sequence>
<evidence type="ECO:0000256" key="4">
    <source>
        <dbReference type="ARBA" id="ARBA00022519"/>
    </source>
</evidence>